<dbReference type="InterPro" id="IPR013507">
    <property type="entry name" value="DNA_mismatch_S5_2-like"/>
</dbReference>
<dbReference type="GO" id="GO:0032300">
    <property type="term" value="C:mismatch repair complex"/>
    <property type="evidence" value="ECO:0007669"/>
    <property type="project" value="InterPro"/>
</dbReference>
<dbReference type="InterPro" id="IPR020667">
    <property type="entry name" value="DNA_mismatch_repair_MutL"/>
</dbReference>
<keyword evidence="3 5" id="KW-0227">DNA damage</keyword>
<feature type="domain" description="DNA mismatch repair protein S5" evidence="8">
    <location>
        <begin position="218"/>
        <end position="336"/>
    </location>
</feature>
<gene>
    <name evidence="5" type="primary">mutL</name>
    <name evidence="9" type="ORF">FAES_0022</name>
</gene>
<dbReference type="AlphaFoldDB" id="I0K1N3"/>
<evidence type="ECO:0000259" key="8">
    <source>
        <dbReference type="SMART" id="SM01340"/>
    </source>
</evidence>
<evidence type="ECO:0000256" key="5">
    <source>
        <dbReference type="HAMAP-Rule" id="MF_00149"/>
    </source>
</evidence>
<proteinExistence type="inferred from homology"/>
<dbReference type="Pfam" id="PF01119">
    <property type="entry name" value="DNA_mis_repair"/>
    <property type="match status" value="1"/>
</dbReference>
<dbReference type="InterPro" id="IPR037198">
    <property type="entry name" value="MutL_C_sf"/>
</dbReference>
<feature type="domain" description="MutL C-terminal dimerisation" evidence="7">
    <location>
        <begin position="498"/>
        <end position="640"/>
    </location>
</feature>
<dbReference type="EMBL" id="HE796683">
    <property type="protein sequence ID" value="CCG98036.1"/>
    <property type="molecule type" value="Genomic_DNA"/>
</dbReference>
<dbReference type="STRING" id="1166018.FAES_0022"/>
<dbReference type="Gene3D" id="3.30.1540.20">
    <property type="entry name" value="MutL, C-terminal domain, dimerisation subdomain"/>
    <property type="match status" value="1"/>
</dbReference>
<dbReference type="InterPro" id="IPR038973">
    <property type="entry name" value="MutL/Mlh/Pms-like"/>
</dbReference>
<dbReference type="InterPro" id="IPR002099">
    <property type="entry name" value="MutL/Mlh/PMS"/>
</dbReference>
<dbReference type="InterPro" id="IPR036890">
    <property type="entry name" value="HATPase_C_sf"/>
</dbReference>
<comment type="similarity">
    <text evidence="1 5">Belongs to the DNA mismatch repair MutL/HexB family.</text>
</comment>
<dbReference type="Gene3D" id="3.30.1370.100">
    <property type="entry name" value="MutL, C-terminal domain, regulatory subdomain"/>
    <property type="match status" value="1"/>
</dbReference>
<evidence type="ECO:0000256" key="6">
    <source>
        <dbReference type="SAM" id="MobiDB-lite"/>
    </source>
</evidence>
<dbReference type="GO" id="GO:0140664">
    <property type="term" value="F:ATP-dependent DNA damage sensor activity"/>
    <property type="evidence" value="ECO:0007669"/>
    <property type="project" value="InterPro"/>
</dbReference>
<dbReference type="FunFam" id="3.30.565.10:FF:000003">
    <property type="entry name" value="DNA mismatch repair endonuclease MutL"/>
    <property type="match status" value="1"/>
</dbReference>
<dbReference type="SUPFAM" id="SSF55874">
    <property type="entry name" value="ATPase domain of HSP90 chaperone/DNA topoisomerase II/histidine kinase"/>
    <property type="match status" value="1"/>
</dbReference>
<comment type="function">
    <text evidence="5">This protein is involved in the repair of mismatches in DNA. It is required for dam-dependent methyl-directed DNA mismatch repair. May act as a 'molecular matchmaker', a protein that promotes the formation of a stable complex between two or more DNA-binding proteins in an ATP-dependent manner without itself being part of a final effector complex.</text>
</comment>
<dbReference type="InterPro" id="IPR014762">
    <property type="entry name" value="DNA_mismatch_repair_CS"/>
</dbReference>
<dbReference type="HOGENOM" id="CLU_004131_4_2_10"/>
<keyword evidence="10" id="KW-1185">Reference proteome</keyword>
<dbReference type="Pfam" id="PF08676">
    <property type="entry name" value="MutL_C"/>
    <property type="match status" value="1"/>
</dbReference>
<evidence type="ECO:0000313" key="9">
    <source>
        <dbReference type="EMBL" id="CCG98036.1"/>
    </source>
</evidence>
<dbReference type="Pfam" id="PF13589">
    <property type="entry name" value="HATPase_c_3"/>
    <property type="match status" value="1"/>
</dbReference>
<dbReference type="Gene3D" id="3.30.565.10">
    <property type="entry name" value="Histidine kinase-like ATPase, C-terminal domain"/>
    <property type="match status" value="1"/>
</dbReference>
<dbReference type="SMART" id="SM00853">
    <property type="entry name" value="MutL_C"/>
    <property type="match status" value="1"/>
</dbReference>
<dbReference type="PANTHER" id="PTHR10073">
    <property type="entry name" value="DNA MISMATCH REPAIR PROTEIN MLH, PMS, MUTL"/>
    <property type="match status" value="1"/>
</dbReference>
<dbReference type="KEGG" id="fae:FAES_0022"/>
<protein>
    <recommendedName>
        <fullName evidence="2 5">DNA mismatch repair protein MutL</fullName>
    </recommendedName>
</protein>
<accession>I0K1N3</accession>
<evidence type="ECO:0000256" key="2">
    <source>
        <dbReference type="ARBA" id="ARBA00021975"/>
    </source>
</evidence>
<reference evidence="9 10" key="1">
    <citation type="journal article" date="2012" name="J. Bacteriol.">
        <title>Genome Sequence of Fibrella aestuarina BUZ 2T, a Filamentous Marine Bacterium.</title>
        <authorList>
            <person name="Filippini M."/>
            <person name="Qi W."/>
            <person name="Blom J."/>
            <person name="Goesmann A."/>
            <person name="Smits T.H."/>
            <person name="Bagheri H.C."/>
        </authorList>
    </citation>
    <scope>NUCLEOTIDE SEQUENCE [LARGE SCALE GENOMIC DNA]</scope>
    <source>
        <strain evidence="10">BUZ 2T</strain>
    </source>
</reference>
<dbReference type="InterPro" id="IPR042120">
    <property type="entry name" value="MutL_C_dimsub"/>
</dbReference>
<dbReference type="HAMAP" id="MF_00149">
    <property type="entry name" value="DNA_mis_repair"/>
    <property type="match status" value="1"/>
</dbReference>
<dbReference type="SUPFAM" id="SSF118116">
    <property type="entry name" value="DNA mismatch repair protein MutL"/>
    <property type="match status" value="1"/>
</dbReference>
<dbReference type="InterPro" id="IPR020568">
    <property type="entry name" value="Ribosomal_Su5_D2-typ_SF"/>
</dbReference>
<dbReference type="InterPro" id="IPR014790">
    <property type="entry name" value="MutL_C"/>
</dbReference>
<dbReference type="GO" id="GO:0005524">
    <property type="term" value="F:ATP binding"/>
    <property type="evidence" value="ECO:0007669"/>
    <property type="project" value="InterPro"/>
</dbReference>
<dbReference type="InterPro" id="IPR014721">
    <property type="entry name" value="Ribsml_uS5_D2-typ_fold_subgr"/>
</dbReference>
<keyword evidence="4 5" id="KW-0234">DNA repair</keyword>
<evidence type="ECO:0000256" key="4">
    <source>
        <dbReference type="ARBA" id="ARBA00023204"/>
    </source>
</evidence>
<feature type="region of interest" description="Disordered" evidence="6">
    <location>
        <begin position="372"/>
        <end position="404"/>
    </location>
</feature>
<dbReference type="GO" id="GO:0016887">
    <property type="term" value="F:ATP hydrolysis activity"/>
    <property type="evidence" value="ECO:0007669"/>
    <property type="project" value="InterPro"/>
</dbReference>
<evidence type="ECO:0000259" key="7">
    <source>
        <dbReference type="SMART" id="SM00853"/>
    </source>
</evidence>
<dbReference type="CDD" id="cd00782">
    <property type="entry name" value="MutL_Trans"/>
    <property type="match status" value="1"/>
</dbReference>
<dbReference type="eggNOG" id="COG0323">
    <property type="taxonomic scope" value="Bacteria"/>
</dbReference>
<dbReference type="GO" id="GO:0030983">
    <property type="term" value="F:mismatched DNA binding"/>
    <property type="evidence" value="ECO:0007669"/>
    <property type="project" value="InterPro"/>
</dbReference>
<organism evidence="9 10">
    <name type="scientific">Fibrella aestuarina BUZ 2</name>
    <dbReference type="NCBI Taxonomy" id="1166018"/>
    <lineage>
        <taxon>Bacteria</taxon>
        <taxon>Pseudomonadati</taxon>
        <taxon>Bacteroidota</taxon>
        <taxon>Cytophagia</taxon>
        <taxon>Cytophagales</taxon>
        <taxon>Spirosomataceae</taxon>
        <taxon>Fibrella</taxon>
    </lineage>
</organism>
<evidence type="ECO:0000256" key="1">
    <source>
        <dbReference type="ARBA" id="ARBA00006082"/>
    </source>
</evidence>
<dbReference type="InterPro" id="IPR042121">
    <property type="entry name" value="MutL_C_regsub"/>
</dbReference>
<dbReference type="GO" id="GO:0006298">
    <property type="term" value="P:mismatch repair"/>
    <property type="evidence" value="ECO:0007669"/>
    <property type="project" value="UniProtKB-UniRule"/>
</dbReference>
<dbReference type="CDD" id="cd16926">
    <property type="entry name" value="HATPase_MutL-MLH-PMS-like"/>
    <property type="match status" value="1"/>
</dbReference>
<evidence type="ECO:0000256" key="3">
    <source>
        <dbReference type="ARBA" id="ARBA00022763"/>
    </source>
</evidence>
<dbReference type="Proteomes" id="UP000011058">
    <property type="component" value="Chromosome"/>
</dbReference>
<name>I0K1N3_9BACT</name>
<dbReference type="NCBIfam" id="TIGR00585">
    <property type="entry name" value="mutl"/>
    <property type="match status" value="1"/>
</dbReference>
<dbReference type="SUPFAM" id="SSF54211">
    <property type="entry name" value="Ribosomal protein S5 domain 2-like"/>
    <property type="match status" value="1"/>
</dbReference>
<dbReference type="SMART" id="SM01340">
    <property type="entry name" value="DNA_mis_repair"/>
    <property type="match status" value="1"/>
</dbReference>
<sequence>MATDERPFSMQNIIQLLPDSIANQIAAGEVVQRPASVVKELLENAVDAGAKSVQLVVRDAGRTLVQVIDDGKGMTETDARMSFERHATSKIRTSDDLFKIRTMGFRGEALASIAAVAQVEMRTRRADDELGTLVRIEGSEIKAQEAVSCLPGTNLLVKNLFFNVPARRNFLKSNSVEMRHIIDEFQRIALANPEVAFSLFHNDQEVFNLPAGKLSRRIVDMFGKAYREQLASCDEETPYVSVHGYIGKPESARKTRNEQYFFVNNRYIKHNYLHHAVVGAYEGMIPEGHHPFYVLFIEIDPSHIDINIHPTKTEIKFDDERSVYAIVMAAVRKAMGVYNLSPSLNFESDVNFLNRGGRDALSIAAAQAASAPKPVTPSWAKPATPAADTPRSNPTPPPAEAYRKPTPQNWQALFEGAGAPAKAKPKPDKPLTHDVSWIEPSVAPTPQPVVSNPVAGATESQPPVADVVTDMVTKMGSRANQLSGDVPGQAIPDDVETAVIQVKNRYLLTTVKSGVLLIDQRGAYERILYDQFHSALTKRSGSSQQLLFPKTVTVSAVDFQLALDVREELESVGFQFDEAGPNTFLIRGVPVQIGEEREEELFANLLAQLREDTGRLKLDRLEALARSLARRSASRHLKPMTQAERRALVDQLFGSASPSYTPGGEAITTVLTLDKLAELFKP</sequence>
<dbReference type="PATRIC" id="fig|1166018.3.peg.22"/>
<dbReference type="PROSITE" id="PS00058">
    <property type="entry name" value="DNA_MISMATCH_REPAIR_1"/>
    <property type="match status" value="1"/>
</dbReference>
<evidence type="ECO:0000313" key="10">
    <source>
        <dbReference type="Proteomes" id="UP000011058"/>
    </source>
</evidence>
<dbReference type="PANTHER" id="PTHR10073:SF12">
    <property type="entry name" value="DNA MISMATCH REPAIR PROTEIN MLH1"/>
    <property type="match status" value="1"/>
</dbReference>
<dbReference type="Gene3D" id="3.30.230.10">
    <property type="match status" value="1"/>
</dbReference>